<accession>A0ABC8YBD7</accession>
<reference evidence="8" key="1">
    <citation type="submission" date="2024-10" db="EMBL/GenBank/DDBJ databases">
        <authorList>
            <person name="Ryan C."/>
        </authorList>
    </citation>
    <scope>NUCLEOTIDE SEQUENCE [LARGE SCALE GENOMIC DNA]</scope>
</reference>
<keyword evidence="6" id="KW-0812">Transmembrane</keyword>
<comment type="similarity">
    <text evidence="1">Belongs to the cytochrome P450 family.</text>
</comment>
<keyword evidence="4 5" id="KW-0408">Iron</keyword>
<dbReference type="PANTHER" id="PTHR24296">
    <property type="entry name" value="CYTOCHROME P450"/>
    <property type="match status" value="1"/>
</dbReference>
<protein>
    <submittedName>
        <fullName evidence="8">Uncharacterized protein</fullName>
    </submittedName>
</protein>
<dbReference type="Pfam" id="PF00067">
    <property type="entry name" value="p450"/>
    <property type="match status" value="1"/>
</dbReference>
<proteinExistence type="inferred from homology"/>
<keyword evidence="6" id="KW-1133">Transmembrane helix</keyword>
<dbReference type="CDD" id="cd11064">
    <property type="entry name" value="CYP86A"/>
    <property type="match status" value="1"/>
</dbReference>
<dbReference type="InterPro" id="IPR002403">
    <property type="entry name" value="Cyt_P450_E_grp-IV"/>
</dbReference>
<keyword evidence="9" id="KW-1185">Reference proteome</keyword>
<dbReference type="Proteomes" id="UP001497457">
    <property type="component" value="Chromosome 15b"/>
</dbReference>
<keyword evidence="6" id="KW-0472">Membrane</keyword>
<comment type="cofactor">
    <cofactor evidence="5">
        <name>heme</name>
        <dbReference type="ChEBI" id="CHEBI:30413"/>
    </cofactor>
</comment>
<dbReference type="Proteomes" id="UP001497457">
    <property type="component" value="Chromosome 16b"/>
</dbReference>
<keyword evidence="3" id="KW-0560">Oxidoreductase</keyword>
<evidence type="ECO:0000313" key="7">
    <source>
        <dbReference type="EMBL" id="CAL4931660.1"/>
    </source>
</evidence>
<dbReference type="SUPFAM" id="SSF48264">
    <property type="entry name" value="Cytochrome P450"/>
    <property type="match status" value="1"/>
</dbReference>
<evidence type="ECO:0000313" key="8">
    <source>
        <dbReference type="EMBL" id="CAL4940034.1"/>
    </source>
</evidence>
<dbReference type="EMBL" id="OZ075125">
    <property type="protein sequence ID" value="CAL4931660.1"/>
    <property type="molecule type" value="Genomic_DNA"/>
</dbReference>
<dbReference type="AlphaFoldDB" id="A0ABC8YBD7"/>
<feature type="transmembrane region" description="Helical" evidence="6">
    <location>
        <begin position="6"/>
        <end position="27"/>
    </location>
</feature>
<evidence type="ECO:0000256" key="3">
    <source>
        <dbReference type="ARBA" id="ARBA00023002"/>
    </source>
</evidence>
<dbReference type="EMBL" id="OZ075126">
    <property type="protein sequence ID" value="CAL4940034.1"/>
    <property type="molecule type" value="Genomic_DNA"/>
</dbReference>
<evidence type="ECO:0000313" key="9">
    <source>
        <dbReference type="Proteomes" id="UP001497457"/>
    </source>
</evidence>
<sequence>MQLSLTTTSWVALLLALLLPLICLVYLKKKKQQQQQPPRGDGGGDLKPYPLLGRFPHFVKNHHNLVEWSVDAVKASPTHTTTFKAPFLPGVVITANPDNVEHIAKTRFANYPKGEYMASRIEDFLGRGIFNSDGDQWLWQRKAATLEFTKRSQRKFVVDTVRSEVAGRLLPLLHGASRDGQTLDMQHVFECFTFDNICRLAFGDDPACLAMEMEGTEAPQAAIEFMRAFDYVQNAILVRFRPPENVLWRIKRALGMAPERQIREALDVVHAYAERILRKCRESSGRGDFLAHFAASGDRSDESLRDVVTNFLLAGRDTTSSALTWFFWLVSGRPDVEAKIVDEIRRVRRHGGSGDDGTTTFTFDELGAMHYVHAAITESMRLYPPVPLGMHYPKQDDVLPDGTFVGRGWAVSHSVYAMARLESLWGKDCEEFRPERWLREEDGTFQPESPFRYPVFYAGPRTCLGKEMAYIQMKAIVSCAMERFTFRFLGGEERPGMDFSFMLRMRGGLPMQITKRPGQEAA</sequence>
<evidence type="ECO:0000256" key="6">
    <source>
        <dbReference type="SAM" id="Phobius"/>
    </source>
</evidence>
<dbReference type="InterPro" id="IPR036396">
    <property type="entry name" value="Cyt_P450_sf"/>
</dbReference>
<keyword evidence="5" id="KW-0349">Heme</keyword>
<dbReference type="PRINTS" id="PR00465">
    <property type="entry name" value="EP450IV"/>
</dbReference>
<gene>
    <name evidence="7" type="ORF">URODEC1_LOCUS27172</name>
    <name evidence="8" type="ORF">URODEC1_LOCUS32267</name>
</gene>
<dbReference type="InterPro" id="IPR001128">
    <property type="entry name" value="Cyt_P450"/>
</dbReference>
<organism evidence="8 9">
    <name type="scientific">Urochloa decumbens</name>
    <dbReference type="NCBI Taxonomy" id="240449"/>
    <lineage>
        <taxon>Eukaryota</taxon>
        <taxon>Viridiplantae</taxon>
        <taxon>Streptophyta</taxon>
        <taxon>Embryophyta</taxon>
        <taxon>Tracheophyta</taxon>
        <taxon>Spermatophyta</taxon>
        <taxon>Magnoliopsida</taxon>
        <taxon>Liliopsida</taxon>
        <taxon>Poales</taxon>
        <taxon>Poaceae</taxon>
        <taxon>PACMAD clade</taxon>
        <taxon>Panicoideae</taxon>
        <taxon>Panicodae</taxon>
        <taxon>Paniceae</taxon>
        <taxon>Melinidinae</taxon>
        <taxon>Urochloa</taxon>
    </lineage>
</organism>
<evidence type="ECO:0000256" key="2">
    <source>
        <dbReference type="ARBA" id="ARBA00022723"/>
    </source>
</evidence>
<feature type="binding site" description="axial binding residue" evidence="5">
    <location>
        <position position="463"/>
    </location>
    <ligand>
        <name>heme</name>
        <dbReference type="ChEBI" id="CHEBI:30413"/>
    </ligand>
    <ligandPart>
        <name>Fe</name>
        <dbReference type="ChEBI" id="CHEBI:18248"/>
    </ligandPart>
</feature>
<dbReference type="Gene3D" id="1.10.630.10">
    <property type="entry name" value="Cytochrome P450"/>
    <property type="match status" value="1"/>
</dbReference>
<evidence type="ECO:0000256" key="1">
    <source>
        <dbReference type="ARBA" id="ARBA00010617"/>
    </source>
</evidence>
<name>A0ABC8YBD7_9POAL</name>
<evidence type="ECO:0000256" key="5">
    <source>
        <dbReference type="PIRSR" id="PIRSR602403-1"/>
    </source>
</evidence>
<dbReference type="GO" id="GO:0016491">
    <property type="term" value="F:oxidoreductase activity"/>
    <property type="evidence" value="ECO:0007669"/>
    <property type="project" value="UniProtKB-KW"/>
</dbReference>
<keyword evidence="2 5" id="KW-0479">Metal-binding</keyword>
<dbReference type="GO" id="GO:0046872">
    <property type="term" value="F:metal ion binding"/>
    <property type="evidence" value="ECO:0007669"/>
    <property type="project" value="UniProtKB-KW"/>
</dbReference>
<evidence type="ECO:0000256" key="4">
    <source>
        <dbReference type="ARBA" id="ARBA00023004"/>
    </source>
</evidence>
<dbReference type="PRINTS" id="PR00385">
    <property type="entry name" value="P450"/>
</dbReference>